<sequence length="114" mass="13676">MNLMEVYLDQTVESFMLWIVNKRKQTVSLTVSRLEEFRPHPDYSDVTQGKVIIEEWVMEELKDDPSMDGWEDRMRVLMMKFIGGGERAYQIVYHRLGRQMDGSWLLTFNCKEYE</sequence>
<reference evidence="1 2" key="1">
    <citation type="submission" date="2023-02" db="EMBL/GenBank/DDBJ databases">
        <title>Pathogen: clinical or host-associated sample.</title>
        <authorList>
            <person name="Hergert J."/>
            <person name="Casey R."/>
            <person name="Wagner J."/>
            <person name="Young E.L."/>
            <person name="Oakeson K.F."/>
        </authorList>
    </citation>
    <scope>NUCLEOTIDE SEQUENCE [LARGE SCALE GENOMIC DNA]</scope>
    <source>
        <strain evidence="1 2">2022CK-00829</strain>
        <plasmid evidence="1 2">unnamed1</plasmid>
    </source>
</reference>
<geneLocation type="plasmid" evidence="1 2">
    <name>unnamed1</name>
</geneLocation>
<proteinExistence type="predicted"/>
<gene>
    <name evidence="1" type="ORF">PUW25_26115</name>
</gene>
<organism evidence="1 2">
    <name type="scientific">Paenibacillus urinalis</name>
    <dbReference type="NCBI Taxonomy" id="521520"/>
    <lineage>
        <taxon>Bacteria</taxon>
        <taxon>Bacillati</taxon>
        <taxon>Bacillota</taxon>
        <taxon>Bacilli</taxon>
        <taxon>Bacillales</taxon>
        <taxon>Paenibacillaceae</taxon>
        <taxon>Paenibacillus</taxon>
    </lineage>
</organism>
<keyword evidence="2" id="KW-1185">Reference proteome</keyword>
<evidence type="ECO:0000313" key="2">
    <source>
        <dbReference type="Proteomes" id="UP001221519"/>
    </source>
</evidence>
<dbReference type="RefSeq" id="WP_047913154.1">
    <property type="nucleotide sequence ID" value="NZ_CP118109.1"/>
</dbReference>
<accession>A0ABY7XGT5</accession>
<keyword evidence="1" id="KW-0614">Plasmid</keyword>
<evidence type="ECO:0000313" key="1">
    <source>
        <dbReference type="EMBL" id="WDI05047.1"/>
    </source>
</evidence>
<name>A0ABY7XGT5_9BACL</name>
<dbReference type="EMBL" id="CP118109">
    <property type="protein sequence ID" value="WDI05047.1"/>
    <property type="molecule type" value="Genomic_DNA"/>
</dbReference>
<protein>
    <submittedName>
        <fullName evidence="1">Uncharacterized protein</fullName>
    </submittedName>
</protein>
<dbReference type="Proteomes" id="UP001221519">
    <property type="component" value="Plasmid unnamed1"/>
</dbReference>